<feature type="chain" id="PRO_5043393664" description="GH18 domain-containing protein" evidence="1">
    <location>
        <begin position="21"/>
        <end position="394"/>
    </location>
</feature>
<dbReference type="Gene3D" id="3.10.50.10">
    <property type="match status" value="1"/>
</dbReference>
<keyword evidence="4" id="KW-1185">Reference proteome</keyword>
<dbReference type="SMART" id="SM00636">
    <property type="entry name" value="Glyco_18"/>
    <property type="match status" value="1"/>
</dbReference>
<dbReference type="EMBL" id="CAXITT010000256">
    <property type="protein sequence ID" value="CAL1537239.1"/>
    <property type="molecule type" value="Genomic_DNA"/>
</dbReference>
<dbReference type="SUPFAM" id="SSF51445">
    <property type="entry name" value="(Trans)glycosidases"/>
    <property type="match status" value="1"/>
</dbReference>
<dbReference type="InterPro" id="IPR001223">
    <property type="entry name" value="Glyco_hydro18_cat"/>
</dbReference>
<sequence>MFHRQILWIVATFLLRISDQRRLSACRRYVCYIEPKMLAPRTPYIFSPHHVDPDLCSHIIVYAVGLDGNKINIASWHADKGLAKLSEHLKDLKLKKPKLKTLLTVGGEKPHSALFSKMAATGTGRGEFINSLIPFVREQGFDGVDLYWIFPTLHGGGPADKVTYVDLIKDMATEFENEQLSSGRKKLMLSAWVPRTSYIVDWGYNVTEFARYVDMINIGTFVYNGLVNSPIGHSSPLDSNDGKNIKQTLRHWVDRGMPRPKINVAIPAFGLRGYTKSSSDMKLGESIMTGEAVTYNSRGQGILTYYQVCLLLKQGGSVHWDSIAQAPYHIKDNYFLSYENEQSIKEKVLFLRENNYGGVIFRSLSEDDYLGLNCGTGTYPLLRAIKKQCLTRDY</sequence>
<dbReference type="PROSITE" id="PS51910">
    <property type="entry name" value="GH18_2"/>
    <property type="match status" value="1"/>
</dbReference>
<comment type="caution">
    <text evidence="3">The sequence shown here is derived from an EMBL/GenBank/DDBJ whole genome shotgun (WGS) entry which is preliminary data.</text>
</comment>
<feature type="signal peptide" evidence="1">
    <location>
        <begin position="1"/>
        <end position="20"/>
    </location>
</feature>
<accession>A0AAV2HU59</accession>
<dbReference type="Pfam" id="PF00704">
    <property type="entry name" value="Glyco_hydro_18"/>
    <property type="match status" value="1"/>
</dbReference>
<evidence type="ECO:0000256" key="1">
    <source>
        <dbReference type="SAM" id="SignalP"/>
    </source>
</evidence>
<dbReference type="PANTHER" id="PTHR11177">
    <property type="entry name" value="CHITINASE"/>
    <property type="match status" value="1"/>
</dbReference>
<dbReference type="InterPro" id="IPR029070">
    <property type="entry name" value="Chitinase_insertion_sf"/>
</dbReference>
<dbReference type="GO" id="GO:0005975">
    <property type="term" value="P:carbohydrate metabolic process"/>
    <property type="evidence" value="ECO:0007669"/>
    <property type="project" value="InterPro"/>
</dbReference>
<organism evidence="3 4">
    <name type="scientific">Lymnaea stagnalis</name>
    <name type="common">Great pond snail</name>
    <name type="synonym">Helix stagnalis</name>
    <dbReference type="NCBI Taxonomy" id="6523"/>
    <lineage>
        <taxon>Eukaryota</taxon>
        <taxon>Metazoa</taxon>
        <taxon>Spiralia</taxon>
        <taxon>Lophotrochozoa</taxon>
        <taxon>Mollusca</taxon>
        <taxon>Gastropoda</taxon>
        <taxon>Heterobranchia</taxon>
        <taxon>Euthyneura</taxon>
        <taxon>Panpulmonata</taxon>
        <taxon>Hygrophila</taxon>
        <taxon>Lymnaeoidea</taxon>
        <taxon>Lymnaeidae</taxon>
        <taxon>Lymnaea</taxon>
    </lineage>
</organism>
<reference evidence="3 4" key="1">
    <citation type="submission" date="2024-04" db="EMBL/GenBank/DDBJ databases">
        <authorList>
            <consortium name="Genoscope - CEA"/>
            <person name="William W."/>
        </authorList>
    </citation>
    <scope>NUCLEOTIDE SEQUENCE [LARGE SCALE GENOMIC DNA]</scope>
</reference>
<evidence type="ECO:0000259" key="2">
    <source>
        <dbReference type="PROSITE" id="PS51910"/>
    </source>
</evidence>
<dbReference type="GO" id="GO:0008061">
    <property type="term" value="F:chitin binding"/>
    <property type="evidence" value="ECO:0007669"/>
    <property type="project" value="InterPro"/>
</dbReference>
<dbReference type="InterPro" id="IPR017853">
    <property type="entry name" value="GH"/>
</dbReference>
<dbReference type="InterPro" id="IPR011583">
    <property type="entry name" value="Chitinase_II/V-like_cat"/>
</dbReference>
<proteinExistence type="predicted"/>
<evidence type="ECO:0000313" key="4">
    <source>
        <dbReference type="Proteomes" id="UP001497497"/>
    </source>
</evidence>
<evidence type="ECO:0000313" key="3">
    <source>
        <dbReference type="EMBL" id="CAL1537239.1"/>
    </source>
</evidence>
<dbReference type="GO" id="GO:0004568">
    <property type="term" value="F:chitinase activity"/>
    <property type="evidence" value="ECO:0007669"/>
    <property type="project" value="TreeGrafter"/>
</dbReference>
<dbReference type="InterPro" id="IPR050314">
    <property type="entry name" value="Glycosyl_Hydrlase_18"/>
</dbReference>
<dbReference type="GO" id="GO:0005576">
    <property type="term" value="C:extracellular region"/>
    <property type="evidence" value="ECO:0007669"/>
    <property type="project" value="TreeGrafter"/>
</dbReference>
<dbReference type="SUPFAM" id="SSF54556">
    <property type="entry name" value="Chitinase insertion domain"/>
    <property type="match status" value="1"/>
</dbReference>
<dbReference type="Proteomes" id="UP001497497">
    <property type="component" value="Unassembled WGS sequence"/>
</dbReference>
<keyword evidence="1" id="KW-0732">Signal</keyword>
<protein>
    <recommendedName>
        <fullName evidence="2">GH18 domain-containing protein</fullName>
    </recommendedName>
</protein>
<dbReference type="AlphaFoldDB" id="A0AAV2HU59"/>
<dbReference type="GO" id="GO:0006032">
    <property type="term" value="P:chitin catabolic process"/>
    <property type="evidence" value="ECO:0007669"/>
    <property type="project" value="TreeGrafter"/>
</dbReference>
<feature type="domain" description="GH18" evidence="2">
    <location>
        <begin position="27"/>
        <end position="392"/>
    </location>
</feature>
<dbReference type="PANTHER" id="PTHR11177:SF317">
    <property type="entry name" value="CHITINASE 12-RELATED"/>
    <property type="match status" value="1"/>
</dbReference>
<gene>
    <name evidence="3" type="ORF">GSLYS_00011152001</name>
</gene>
<dbReference type="Gene3D" id="3.20.20.80">
    <property type="entry name" value="Glycosidases"/>
    <property type="match status" value="1"/>
</dbReference>
<name>A0AAV2HU59_LYMST</name>